<reference evidence="4 5" key="1">
    <citation type="submission" date="2019-04" db="EMBL/GenBank/DDBJ databases">
        <title>Rhizobium terrae sp. nov., isolated from a paddy soil.</title>
        <authorList>
            <person name="Lin S.-Y."/>
            <person name="Hameed A."/>
            <person name="Huang H.-I."/>
            <person name="Young C.-C."/>
        </authorList>
    </citation>
    <scope>NUCLEOTIDE SEQUENCE [LARGE SCALE GENOMIC DNA]</scope>
    <source>
        <strain evidence="4 5">CC-HIH110</strain>
    </source>
</reference>
<accession>A0A4S3ZS32</accession>
<sequence>MTTADLPKDPWSISVFVGESPLSLSPHPDIAHPAMARAQINDVRASFIADPFFIHHHGTWHLFFEILNHERGLGEIGYASSQNALQWTYQGVVLRETFHLSYPLVFEHAGQIYMVPETLGAGAVRLYRAEPFPTQWVHVADLVTGTLADPTPFQFEGRWWMFGCTTPSTHDHLSLFHADHLFGPWHRHPASPIVARDNRRARPAGRVVSINGVLHRFAQDCGQRYGGAVRAFAIHQLTVDAYAEQECANSPIFQAAGNGWNGKGMHHVDAQQQSSGGWLAVVDGICHAQPL</sequence>
<dbReference type="InterPro" id="IPR052176">
    <property type="entry name" value="Glycosyl_Hydrlase_43_Enz"/>
</dbReference>
<feature type="domain" description="Glucosamine inositolphosphorylceramide transferase 1 N-terminal" evidence="3">
    <location>
        <begin position="10"/>
        <end position="284"/>
    </location>
</feature>
<comment type="caution">
    <text evidence="4">The sequence shown here is derived from an EMBL/GenBank/DDBJ whole genome shotgun (WGS) entry which is preliminary data.</text>
</comment>
<protein>
    <recommendedName>
        <fullName evidence="3">Glucosamine inositolphosphorylceramide transferase 1 N-terminal domain-containing protein</fullName>
    </recommendedName>
</protein>
<dbReference type="EMBL" id="SSOA01000009">
    <property type="protein sequence ID" value="THF48349.1"/>
    <property type="molecule type" value="Genomic_DNA"/>
</dbReference>
<dbReference type="PANTHER" id="PTHR43772">
    <property type="entry name" value="ENDO-1,4-BETA-XYLANASE"/>
    <property type="match status" value="1"/>
</dbReference>
<evidence type="ECO:0000313" key="4">
    <source>
        <dbReference type="EMBL" id="THF48349.1"/>
    </source>
</evidence>
<dbReference type="Proteomes" id="UP000310754">
    <property type="component" value="Unassembled WGS sequence"/>
</dbReference>
<keyword evidence="2" id="KW-0119">Carbohydrate metabolism</keyword>
<evidence type="ECO:0000313" key="5">
    <source>
        <dbReference type="Proteomes" id="UP000310754"/>
    </source>
</evidence>
<proteinExistence type="predicted"/>
<dbReference type="RefSeq" id="WP_190236658.1">
    <property type="nucleotide sequence ID" value="NZ_SSOA01000009.1"/>
</dbReference>
<dbReference type="Gene3D" id="2.115.10.20">
    <property type="entry name" value="Glycosyl hydrolase domain, family 43"/>
    <property type="match status" value="1"/>
</dbReference>
<dbReference type="AlphaFoldDB" id="A0A4S3ZS32"/>
<evidence type="ECO:0000259" key="3">
    <source>
        <dbReference type="Pfam" id="PF24793"/>
    </source>
</evidence>
<keyword evidence="5" id="KW-1185">Reference proteome</keyword>
<evidence type="ECO:0000256" key="2">
    <source>
        <dbReference type="ARBA" id="ARBA00023277"/>
    </source>
</evidence>
<dbReference type="InterPro" id="IPR056442">
    <property type="entry name" value="GINT1_N"/>
</dbReference>
<evidence type="ECO:0000256" key="1">
    <source>
        <dbReference type="ARBA" id="ARBA00022651"/>
    </source>
</evidence>
<dbReference type="InterPro" id="IPR023296">
    <property type="entry name" value="Glyco_hydro_beta-prop_sf"/>
</dbReference>
<dbReference type="GO" id="GO:0045493">
    <property type="term" value="P:xylan catabolic process"/>
    <property type="evidence" value="ECO:0007669"/>
    <property type="project" value="UniProtKB-KW"/>
</dbReference>
<keyword evidence="1" id="KW-0858">Xylan degradation</keyword>
<organism evidence="4 5">
    <name type="scientific">Allorhizobium terrae</name>
    <dbReference type="NCBI Taxonomy" id="1848972"/>
    <lineage>
        <taxon>Bacteria</taxon>
        <taxon>Pseudomonadati</taxon>
        <taxon>Pseudomonadota</taxon>
        <taxon>Alphaproteobacteria</taxon>
        <taxon>Hyphomicrobiales</taxon>
        <taxon>Rhizobiaceae</taxon>
        <taxon>Rhizobium/Agrobacterium group</taxon>
        <taxon>Allorhizobium</taxon>
    </lineage>
</organism>
<keyword evidence="1" id="KW-0624">Polysaccharide degradation</keyword>
<dbReference type="SUPFAM" id="SSF75005">
    <property type="entry name" value="Arabinanase/levansucrase/invertase"/>
    <property type="match status" value="1"/>
</dbReference>
<gene>
    <name evidence="4" type="ORF">E6C51_15730</name>
</gene>
<dbReference type="PANTHER" id="PTHR43772:SF2">
    <property type="entry name" value="PUTATIVE (AFU_ORTHOLOGUE AFUA_2G04480)-RELATED"/>
    <property type="match status" value="1"/>
</dbReference>
<name>A0A4S3ZS32_9HYPH</name>
<dbReference type="Pfam" id="PF24793">
    <property type="entry name" value="GINT1_N"/>
    <property type="match status" value="1"/>
</dbReference>